<name>W6QJF6_PENRF</name>
<keyword evidence="3" id="KW-1185">Reference proteome</keyword>
<gene>
    <name evidence="2" type="ORF">PROQFM164_S05g000388</name>
</gene>
<accession>W6QJF6</accession>
<protein>
    <submittedName>
        <fullName evidence="2">Uncharacterized protein</fullName>
    </submittedName>
</protein>
<organism evidence="2 3">
    <name type="scientific">Penicillium roqueforti (strain FM164)</name>
    <dbReference type="NCBI Taxonomy" id="1365484"/>
    <lineage>
        <taxon>Eukaryota</taxon>
        <taxon>Fungi</taxon>
        <taxon>Dikarya</taxon>
        <taxon>Ascomycota</taxon>
        <taxon>Pezizomycotina</taxon>
        <taxon>Eurotiomycetes</taxon>
        <taxon>Eurotiomycetidae</taxon>
        <taxon>Eurotiales</taxon>
        <taxon>Aspergillaceae</taxon>
        <taxon>Penicillium</taxon>
    </lineage>
</organism>
<dbReference type="OrthoDB" id="2156052at2759"/>
<feature type="compositionally biased region" description="Basic and acidic residues" evidence="1">
    <location>
        <begin position="64"/>
        <end position="73"/>
    </location>
</feature>
<dbReference type="AlphaFoldDB" id="W6QJF6"/>
<proteinExistence type="predicted"/>
<sequence length="108" mass="12644">MEDHVSKIIEELYSDPRLRQTFGLRGSIRFENHSNTLSPEWELEERMQNIDIRGRPRRRSPRPAAREQSEPRWPENLGSGAKQPASCRSILRLQQPQPIIRIDPSRCS</sequence>
<dbReference type="Proteomes" id="UP000030686">
    <property type="component" value="Unassembled WGS sequence"/>
</dbReference>
<evidence type="ECO:0000313" key="3">
    <source>
        <dbReference type="Proteomes" id="UP000030686"/>
    </source>
</evidence>
<evidence type="ECO:0000256" key="1">
    <source>
        <dbReference type="SAM" id="MobiDB-lite"/>
    </source>
</evidence>
<dbReference type="EMBL" id="HG792019">
    <property type="protein sequence ID" value="CDM36555.1"/>
    <property type="molecule type" value="Genomic_DNA"/>
</dbReference>
<dbReference type="STRING" id="1365484.W6QJF6"/>
<evidence type="ECO:0000313" key="2">
    <source>
        <dbReference type="EMBL" id="CDM36555.1"/>
    </source>
</evidence>
<reference evidence="2" key="1">
    <citation type="journal article" date="2014" name="Nat. Commun.">
        <title>Multiple recent horizontal transfers of a large genomic region in cheese making fungi.</title>
        <authorList>
            <person name="Cheeseman K."/>
            <person name="Ropars J."/>
            <person name="Renault P."/>
            <person name="Dupont J."/>
            <person name="Gouzy J."/>
            <person name="Branca A."/>
            <person name="Abraham A.L."/>
            <person name="Ceppi M."/>
            <person name="Conseiller E."/>
            <person name="Debuchy R."/>
            <person name="Malagnac F."/>
            <person name="Goarin A."/>
            <person name="Silar P."/>
            <person name="Lacoste S."/>
            <person name="Sallet E."/>
            <person name="Bensimon A."/>
            <person name="Giraud T."/>
            <person name="Brygoo Y."/>
        </authorList>
    </citation>
    <scope>NUCLEOTIDE SEQUENCE [LARGE SCALE GENOMIC DNA]</scope>
    <source>
        <strain evidence="2">FM164</strain>
    </source>
</reference>
<feature type="region of interest" description="Disordered" evidence="1">
    <location>
        <begin position="52"/>
        <end position="108"/>
    </location>
</feature>